<dbReference type="AlphaFoldDB" id="A0A2T5IYE7"/>
<dbReference type="RefSeq" id="WP_107866108.1">
    <property type="nucleotide sequence ID" value="NZ_QAON01000010.1"/>
</dbReference>
<dbReference type="Pfam" id="PF05257">
    <property type="entry name" value="CHAP"/>
    <property type="match status" value="1"/>
</dbReference>
<accession>A0A2T5IYE7</accession>
<evidence type="ECO:0000313" key="2">
    <source>
        <dbReference type="EMBL" id="PTQ88949.1"/>
    </source>
</evidence>
<keyword evidence="3" id="KW-1185">Reference proteome</keyword>
<evidence type="ECO:0000313" key="3">
    <source>
        <dbReference type="Proteomes" id="UP000244223"/>
    </source>
</evidence>
<dbReference type="InterPro" id="IPR036365">
    <property type="entry name" value="PGBD-like_sf"/>
</dbReference>
<evidence type="ECO:0000259" key="1">
    <source>
        <dbReference type="Pfam" id="PF05257"/>
    </source>
</evidence>
<proteinExistence type="predicted"/>
<dbReference type="SUPFAM" id="SSF47090">
    <property type="entry name" value="PGBD-like"/>
    <property type="match status" value="1"/>
</dbReference>
<comment type="caution">
    <text evidence="2">The sequence shown here is derived from an EMBL/GenBank/DDBJ whole genome shotgun (WGS) entry which is preliminary data.</text>
</comment>
<reference evidence="2 3" key="1">
    <citation type="submission" date="2018-04" db="EMBL/GenBank/DDBJ databases">
        <title>Genomic Encyclopedia of Archaeal and Bacterial Type Strains, Phase II (KMG-II): from individual species to whole genera.</title>
        <authorList>
            <person name="Goeker M."/>
        </authorList>
    </citation>
    <scope>NUCLEOTIDE SEQUENCE [LARGE SCALE GENOMIC DNA]</scope>
    <source>
        <strain evidence="2 3">DSM 5822</strain>
    </source>
</reference>
<dbReference type="OrthoDB" id="2165138at2"/>
<gene>
    <name evidence="2" type="ORF">C8N29_11098</name>
</gene>
<name>A0A2T5IYE7_9GAMM</name>
<dbReference type="Proteomes" id="UP000244223">
    <property type="component" value="Unassembled WGS sequence"/>
</dbReference>
<dbReference type="InterPro" id="IPR038765">
    <property type="entry name" value="Papain-like_cys_pep_sf"/>
</dbReference>
<organism evidence="2 3">
    <name type="scientific">Agitococcus lubricus</name>
    <dbReference type="NCBI Taxonomy" id="1077255"/>
    <lineage>
        <taxon>Bacteria</taxon>
        <taxon>Pseudomonadati</taxon>
        <taxon>Pseudomonadota</taxon>
        <taxon>Gammaproteobacteria</taxon>
        <taxon>Moraxellales</taxon>
        <taxon>Moraxellaceae</taxon>
        <taxon>Agitococcus</taxon>
    </lineage>
</organism>
<protein>
    <submittedName>
        <fullName evidence="2">CHAP domain-containing protein</fullName>
    </submittedName>
</protein>
<sequence>MNYPNRIIKLGETDAELVKAIKVQLNQKLVLASSQALDTQNPNFGTSTKQMVKLFQSRFTDHEGNPLKIDGEIGLLTWNALFETAADRQKQAASALLKQVIAMATVEKKKNVREHPKNSNRGKEVDAYLQRAGAGLGLSWCCAFVYWCFDEAAKKLQKTNPMIKTAGCLAHWNGAGKKGIARITAAQAQANPQLIKVGMVFIMDYGKGLGHTGIVIEVSDGWITTIEGNTDASLSREGGGVYQLKRKINSINKGFIDYSSF</sequence>
<dbReference type="InterPro" id="IPR007921">
    <property type="entry name" value="CHAP_dom"/>
</dbReference>
<feature type="domain" description="Peptidase C51" evidence="1">
    <location>
        <begin position="136"/>
        <end position="229"/>
    </location>
</feature>
<dbReference type="EMBL" id="QAON01000010">
    <property type="protein sequence ID" value="PTQ88949.1"/>
    <property type="molecule type" value="Genomic_DNA"/>
</dbReference>
<dbReference type="SUPFAM" id="SSF54001">
    <property type="entry name" value="Cysteine proteinases"/>
    <property type="match status" value="1"/>
</dbReference>
<dbReference type="InterPro" id="IPR036366">
    <property type="entry name" value="PGBDSf"/>
</dbReference>
<dbReference type="Gene3D" id="1.10.101.10">
    <property type="entry name" value="PGBD-like superfamily/PGBD"/>
    <property type="match status" value="1"/>
</dbReference>